<reference evidence="2" key="1">
    <citation type="journal article" date="2015" name="Nat. Genet.">
        <title>The genome and transcriptome of the zoonotic hookworm Ancylostoma ceylanicum identify infection-specific gene families.</title>
        <authorList>
            <person name="Schwarz E.M."/>
            <person name="Hu Y."/>
            <person name="Antoshechkin I."/>
            <person name="Miller M.M."/>
            <person name="Sternberg P.W."/>
            <person name="Aroian R.V."/>
        </authorList>
    </citation>
    <scope>NUCLEOTIDE SEQUENCE</scope>
    <source>
        <strain evidence="2">HY135</strain>
    </source>
</reference>
<evidence type="ECO:0000313" key="2">
    <source>
        <dbReference type="Proteomes" id="UP000024635"/>
    </source>
</evidence>
<sequence length="87" mass="9827">MCYSIQGFKNEPVLDEGSESTQNAKNKFLNFAIPKAYRQLVFTLPCQQVVGCRPAFGIASFRCDQKLVSWVLSTAPMNIEVKFHNQP</sequence>
<dbReference type="EMBL" id="JARK01001339">
    <property type="protein sequence ID" value="EYC32157.1"/>
    <property type="molecule type" value="Genomic_DNA"/>
</dbReference>
<organism evidence="1 2">
    <name type="scientific">Ancylostoma ceylanicum</name>
    <dbReference type="NCBI Taxonomy" id="53326"/>
    <lineage>
        <taxon>Eukaryota</taxon>
        <taxon>Metazoa</taxon>
        <taxon>Ecdysozoa</taxon>
        <taxon>Nematoda</taxon>
        <taxon>Chromadorea</taxon>
        <taxon>Rhabditida</taxon>
        <taxon>Rhabditina</taxon>
        <taxon>Rhabditomorpha</taxon>
        <taxon>Strongyloidea</taxon>
        <taxon>Ancylostomatidae</taxon>
        <taxon>Ancylostomatinae</taxon>
        <taxon>Ancylostoma</taxon>
    </lineage>
</organism>
<proteinExistence type="predicted"/>
<protein>
    <submittedName>
        <fullName evidence="1">Uncharacterized protein</fullName>
    </submittedName>
</protein>
<keyword evidence="2" id="KW-1185">Reference proteome</keyword>
<name>A0A016VYR1_9BILA</name>
<dbReference type="Proteomes" id="UP000024635">
    <property type="component" value="Unassembled WGS sequence"/>
</dbReference>
<accession>A0A016VYR1</accession>
<comment type="caution">
    <text evidence="1">The sequence shown here is derived from an EMBL/GenBank/DDBJ whole genome shotgun (WGS) entry which is preliminary data.</text>
</comment>
<gene>
    <name evidence="1" type="primary">Acey_s0003.g1432</name>
    <name evidence="1" type="ORF">Y032_0003g1432</name>
</gene>
<evidence type="ECO:0000313" key="1">
    <source>
        <dbReference type="EMBL" id="EYC32157.1"/>
    </source>
</evidence>
<dbReference type="AlphaFoldDB" id="A0A016VYR1"/>